<keyword evidence="4" id="KW-0436">Ligase</keyword>
<dbReference type="RefSeq" id="WP_183934034.1">
    <property type="nucleotide sequence ID" value="NZ_JACICF010000002.1"/>
</dbReference>
<dbReference type="Gene3D" id="3.40.50.12780">
    <property type="entry name" value="N-terminal domain of ligase-like"/>
    <property type="match status" value="1"/>
</dbReference>
<reference evidence="4 5" key="1">
    <citation type="submission" date="2020-08" db="EMBL/GenBank/DDBJ databases">
        <title>Genomic Encyclopedia of Type Strains, Phase IV (KMG-IV): sequencing the most valuable type-strain genomes for metagenomic binning, comparative biology and taxonomic classification.</title>
        <authorList>
            <person name="Goeker M."/>
        </authorList>
    </citation>
    <scope>NUCLEOTIDE SEQUENCE [LARGE SCALE GENOMIC DNA]</scope>
    <source>
        <strain evidence="4 5">DSM 24194</strain>
    </source>
</reference>
<keyword evidence="1" id="KW-0547">Nucleotide-binding</keyword>
<evidence type="ECO:0000259" key="3">
    <source>
        <dbReference type="Pfam" id="PF00501"/>
    </source>
</evidence>
<dbReference type="GO" id="GO:0004467">
    <property type="term" value="F:long-chain fatty acid-CoA ligase activity"/>
    <property type="evidence" value="ECO:0007669"/>
    <property type="project" value="UniProtKB-EC"/>
</dbReference>
<sequence>MKRRQLEHFPNLVTMFFTRARERGDAPFLWAKKDGEWQSVSWSEAARQVASLAQSLRDIGCGKGDRVMLVSENRPEWLIADLAIMAAGCVTVPTYTTNTTRDHQHILGNSDAKAVIVSTQKLAQPLLPAVLYASECHHIISIDDIITGQSPDIARFHHWDALVSGKHDVEQFEREAEKIGRRDLACLIYTSGTGGAPRGVMQHHGMILHNVEGCIDIIANDFGWDEEIFLSFLPASHAYEHTGGQHFPVGLGAQIYYAQSLDKLAANIEEVRPTLMVVVPRLFEMLRTKMLKAIEKEGGLAAYLLDRAIEIETRRYEGRSRLIDKPMDALLSLTLRKKVQEKFGGRMKALVSGGAPLNPEVGLFFQAMGLTMLQGYGQTEAGPVISCNRPKTGIRMETVGPPMKNTEVRIATDGEICVRGELVMEGYFRNADDTRRVLTDDGWLLTGDVGHLDEKGRIVITDRKKDLIVLDKGDNVAPQRVEGILTLKNEIAQAMVYGDRRPYLVALLVPDPEFVASVNGDEKAVQKGLRDAVDRVNRDLSVIEKVRRFIVADEAFSVENEMLTPSMKIRRHVIGAAYGDRLAALYKR</sequence>
<dbReference type="PANTHER" id="PTHR43272:SF33">
    <property type="entry name" value="AMP-BINDING DOMAIN-CONTAINING PROTEIN-RELATED"/>
    <property type="match status" value="1"/>
</dbReference>
<dbReference type="GO" id="GO:0016020">
    <property type="term" value="C:membrane"/>
    <property type="evidence" value="ECO:0007669"/>
    <property type="project" value="TreeGrafter"/>
</dbReference>
<dbReference type="GO" id="GO:0005524">
    <property type="term" value="F:ATP binding"/>
    <property type="evidence" value="ECO:0007669"/>
    <property type="project" value="UniProtKB-KW"/>
</dbReference>
<dbReference type="CDD" id="cd05907">
    <property type="entry name" value="VL_LC_FACS_like"/>
    <property type="match status" value="1"/>
</dbReference>
<dbReference type="Pfam" id="PF23562">
    <property type="entry name" value="AMP-binding_C_3"/>
    <property type="match status" value="1"/>
</dbReference>
<keyword evidence="2" id="KW-0067">ATP-binding</keyword>
<accession>A0A839Z260</accession>
<dbReference type="EMBL" id="JACICF010000002">
    <property type="protein sequence ID" value="MBB3764648.1"/>
    <property type="molecule type" value="Genomic_DNA"/>
</dbReference>
<evidence type="ECO:0000256" key="1">
    <source>
        <dbReference type="ARBA" id="ARBA00022741"/>
    </source>
</evidence>
<organism evidence="4 5">
    <name type="scientific">Sphingomicrobium lutaoense</name>
    <dbReference type="NCBI Taxonomy" id="515949"/>
    <lineage>
        <taxon>Bacteria</taxon>
        <taxon>Pseudomonadati</taxon>
        <taxon>Pseudomonadota</taxon>
        <taxon>Alphaproteobacteria</taxon>
        <taxon>Sphingomonadales</taxon>
        <taxon>Sphingomonadaceae</taxon>
        <taxon>Sphingomicrobium</taxon>
    </lineage>
</organism>
<dbReference type="InterPro" id="IPR042099">
    <property type="entry name" value="ANL_N_sf"/>
</dbReference>
<evidence type="ECO:0000256" key="2">
    <source>
        <dbReference type="ARBA" id="ARBA00022840"/>
    </source>
</evidence>
<proteinExistence type="predicted"/>
<dbReference type="AlphaFoldDB" id="A0A839Z260"/>
<dbReference type="InterPro" id="IPR000873">
    <property type="entry name" value="AMP-dep_synth/lig_dom"/>
</dbReference>
<dbReference type="EC" id="6.2.1.3" evidence="4"/>
<gene>
    <name evidence="4" type="ORF">FHS50_001710</name>
</gene>
<keyword evidence="5" id="KW-1185">Reference proteome</keyword>
<comment type="caution">
    <text evidence="4">The sequence shown here is derived from an EMBL/GenBank/DDBJ whole genome shotgun (WGS) entry which is preliminary data.</text>
</comment>
<dbReference type="Pfam" id="PF00501">
    <property type="entry name" value="AMP-binding"/>
    <property type="match status" value="1"/>
</dbReference>
<feature type="domain" description="AMP-dependent synthetase/ligase" evidence="3">
    <location>
        <begin position="16"/>
        <end position="428"/>
    </location>
</feature>
<evidence type="ECO:0000313" key="5">
    <source>
        <dbReference type="Proteomes" id="UP000578569"/>
    </source>
</evidence>
<name>A0A839Z260_9SPHN</name>
<protein>
    <submittedName>
        <fullName evidence="4">Long-chain acyl-CoA synthetase</fullName>
        <ecNumber evidence="4">6.2.1.3</ecNumber>
    </submittedName>
</protein>
<dbReference type="PANTHER" id="PTHR43272">
    <property type="entry name" value="LONG-CHAIN-FATTY-ACID--COA LIGASE"/>
    <property type="match status" value="1"/>
</dbReference>
<evidence type="ECO:0000313" key="4">
    <source>
        <dbReference type="EMBL" id="MBB3764648.1"/>
    </source>
</evidence>
<dbReference type="SUPFAM" id="SSF56801">
    <property type="entry name" value="Acetyl-CoA synthetase-like"/>
    <property type="match status" value="1"/>
</dbReference>
<dbReference type="Proteomes" id="UP000578569">
    <property type="component" value="Unassembled WGS sequence"/>
</dbReference>